<evidence type="ECO:0000313" key="2">
    <source>
        <dbReference type="EMBL" id="QPC41513.1"/>
    </source>
</evidence>
<keyword evidence="3" id="KW-1185">Reference proteome</keyword>
<evidence type="ECO:0008006" key="4">
    <source>
        <dbReference type="Google" id="ProtNLM"/>
    </source>
</evidence>
<evidence type="ECO:0000313" key="3">
    <source>
        <dbReference type="Proteomes" id="UP000593594"/>
    </source>
</evidence>
<feature type="transmembrane region" description="Helical" evidence="1">
    <location>
        <begin position="230"/>
        <end position="249"/>
    </location>
</feature>
<dbReference type="EMBL" id="CP058214">
    <property type="protein sequence ID" value="QPC41513.1"/>
    <property type="molecule type" value="Genomic_DNA"/>
</dbReference>
<dbReference type="RefSeq" id="WP_213162730.1">
    <property type="nucleotide sequence ID" value="NZ_CP058214.1"/>
</dbReference>
<gene>
    <name evidence="2" type="ORF">HW532_01460</name>
</gene>
<accession>A0A7S8C194</accession>
<dbReference type="KEGG" id="kmn:HW532_01460"/>
<keyword evidence="1" id="KW-0472">Membrane</keyword>
<name>A0A7S8C194_9HYPH</name>
<proteinExistence type="predicted"/>
<dbReference type="AlphaFoldDB" id="A0A7S8C194"/>
<organism evidence="2 3">
    <name type="scientific">Kaustia mangrovi</name>
    <dbReference type="NCBI Taxonomy" id="2593653"/>
    <lineage>
        <taxon>Bacteria</taxon>
        <taxon>Pseudomonadati</taxon>
        <taxon>Pseudomonadota</taxon>
        <taxon>Alphaproteobacteria</taxon>
        <taxon>Hyphomicrobiales</taxon>
        <taxon>Parvibaculaceae</taxon>
        <taxon>Kaustia</taxon>
    </lineage>
</organism>
<evidence type="ECO:0000256" key="1">
    <source>
        <dbReference type="SAM" id="Phobius"/>
    </source>
</evidence>
<keyword evidence="1" id="KW-1133">Transmembrane helix</keyword>
<sequence>MSMAEATQTDSAVATEPAPAQIEGRVDAIDNGRLYGWVWDPSRPDERIVVHVLMNGTTLATTVADKPRVDLKRNGIGDGHHAFDFELSEEAGAAADQLTVVAASADTGTEIVLRIPTTGERNAEAAMTVPLSLILDRLDRVIAAQRHLQRAQYETGEKIDDSVERLHTLLSSESGLSEAVDVVRDRQYDVAKRMDELDVFLMRFDGALGDFDGRLKKLAERSKNDVRAHLLLLSGFVGVITGIVLSMMFGG</sequence>
<protein>
    <recommendedName>
        <fullName evidence="4">Membrane-anchored protein</fullName>
    </recommendedName>
</protein>
<dbReference type="Proteomes" id="UP000593594">
    <property type="component" value="Chromosome"/>
</dbReference>
<keyword evidence="1" id="KW-0812">Transmembrane</keyword>
<reference evidence="2 3" key="1">
    <citation type="submission" date="2020-06" db="EMBL/GenBank/DDBJ databases">
        <title>Genome sequence of 2 isolates from Red Sea Mangroves.</title>
        <authorList>
            <person name="Sefrji F."/>
            <person name="Michoud G."/>
            <person name="Merlino G."/>
            <person name="Daffonchio D."/>
        </authorList>
    </citation>
    <scope>NUCLEOTIDE SEQUENCE [LARGE SCALE GENOMIC DNA]</scope>
    <source>
        <strain evidence="2 3">R1DC25</strain>
    </source>
</reference>